<feature type="signal peptide" evidence="10">
    <location>
        <begin position="1"/>
        <end position="28"/>
    </location>
</feature>
<evidence type="ECO:0000256" key="4">
    <source>
        <dbReference type="ARBA" id="ARBA00022729"/>
    </source>
</evidence>
<dbReference type="PROSITE" id="PS51884">
    <property type="entry name" value="CHAPLIN"/>
    <property type="match status" value="2"/>
</dbReference>
<dbReference type="InterPro" id="IPR005528">
    <property type="entry name" value="ChpA-H"/>
</dbReference>
<keyword evidence="4 10" id="KW-0732">Signal</keyword>
<feature type="domain" description="Chaplin" evidence="11">
    <location>
        <begin position="105"/>
        <end position="145"/>
    </location>
</feature>
<evidence type="ECO:0000256" key="10">
    <source>
        <dbReference type="SAM" id="SignalP"/>
    </source>
</evidence>
<feature type="region of interest" description="Disordered" evidence="8">
    <location>
        <begin position="150"/>
        <end position="208"/>
    </location>
</feature>
<protein>
    <submittedName>
        <fullName evidence="12">Chaplin</fullName>
    </submittedName>
</protein>
<evidence type="ECO:0000259" key="11">
    <source>
        <dbReference type="PROSITE" id="PS51884"/>
    </source>
</evidence>
<evidence type="ECO:0000313" key="13">
    <source>
        <dbReference type="Proteomes" id="UP001183615"/>
    </source>
</evidence>
<accession>A0ABU2S1S0</accession>
<feature type="domain" description="Chaplin" evidence="11">
    <location>
        <begin position="39"/>
        <end position="79"/>
    </location>
</feature>
<feature type="transmembrane region" description="Helical" evidence="9">
    <location>
        <begin position="212"/>
        <end position="233"/>
    </location>
</feature>
<dbReference type="EMBL" id="JAVREV010000004">
    <property type="protein sequence ID" value="MDT0442946.1"/>
    <property type="molecule type" value="Genomic_DNA"/>
</dbReference>
<proteinExistence type="predicted"/>
<organism evidence="12 13">
    <name type="scientific">Streptomyces johnsoniae</name>
    <dbReference type="NCBI Taxonomy" id="3075532"/>
    <lineage>
        <taxon>Bacteria</taxon>
        <taxon>Bacillati</taxon>
        <taxon>Actinomycetota</taxon>
        <taxon>Actinomycetes</taxon>
        <taxon>Kitasatosporales</taxon>
        <taxon>Streptomycetaceae</taxon>
        <taxon>Streptomyces</taxon>
    </lineage>
</organism>
<keyword evidence="6 7" id="KW-0034">Amyloid</keyword>
<evidence type="ECO:0000313" key="12">
    <source>
        <dbReference type="EMBL" id="MDT0442946.1"/>
    </source>
</evidence>
<gene>
    <name evidence="12" type="ORF">RM779_10095</name>
</gene>
<keyword evidence="5" id="KW-0130">Cell adhesion</keyword>
<feature type="compositionally biased region" description="Pro residues" evidence="8">
    <location>
        <begin position="150"/>
        <end position="162"/>
    </location>
</feature>
<keyword evidence="9" id="KW-1133">Transmembrane helix</keyword>
<feature type="compositionally biased region" description="Low complexity" evidence="8">
    <location>
        <begin position="98"/>
        <end position="107"/>
    </location>
</feature>
<keyword evidence="9" id="KW-0472">Membrane</keyword>
<keyword evidence="13" id="KW-1185">Reference proteome</keyword>
<evidence type="ECO:0000256" key="6">
    <source>
        <dbReference type="ARBA" id="ARBA00023087"/>
    </source>
</evidence>
<evidence type="ECO:0000256" key="1">
    <source>
        <dbReference type="ARBA" id="ARBA00004191"/>
    </source>
</evidence>
<evidence type="ECO:0000256" key="9">
    <source>
        <dbReference type="SAM" id="Phobius"/>
    </source>
</evidence>
<comment type="caution">
    <text evidence="12">The sequence shown here is derived from an EMBL/GenBank/DDBJ whole genome shotgun (WGS) entry which is preliminary data.</text>
</comment>
<feature type="region of interest" description="Disordered" evidence="8">
    <location>
        <begin position="88"/>
        <end position="107"/>
    </location>
</feature>
<comment type="subcellular location">
    <subcellularLocation>
        <location evidence="1">Secreted</location>
        <location evidence="1">Cell wall</location>
    </subcellularLocation>
</comment>
<reference evidence="13" key="1">
    <citation type="submission" date="2023-07" db="EMBL/GenBank/DDBJ databases">
        <title>30 novel species of actinomycetes from the DSMZ collection.</title>
        <authorList>
            <person name="Nouioui I."/>
        </authorList>
    </citation>
    <scope>NUCLEOTIDE SEQUENCE [LARGE SCALE GENOMIC DNA]</scope>
    <source>
        <strain evidence="13">DSM 41886</strain>
    </source>
</reference>
<keyword evidence="2" id="KW-0134">Cell wall</keyword>
<evidence type="ECO:0000256" key="7">
    <source>
        <dbReference type="PROSITE-ProRule" id="PRU01232"/>
    </source>
</evidence>
<feature type="chain" id="PRO_5047415225" evidence="10">
    <location>
        <begin position="29"/>
        <end position="242"/>
    </location>
</feature>
<evidence type="ECO:0000256" key="2">
    <source>
        <dbReference type="ARBA" id="ARBA00022512"/>
    </source>
</evidence>
<dbReference type="RefSeq" id="WP_311617318.1">
    <property type="nucleotide sequence ID" value="NZ_JAVREV010000004.1"/>
</dbReference>
<evidence type="ECO:0000256" key="3">
    <source>
        <dbReference type="ARBA" id="ARBA00022525"/>
    </source>
</evidence>
<keyword evidence="3" id="KW-0964">Secreted</keyword>
<feature type="compositionally biased region" description="Gly residues" evidence="8">
    <location>
        <begin position="88"/>
        <end position="97"/>
    </location>
</feature>
<dbReference type="Pfam" id="PF03777">
    <property type="entry name" value="ChpA-C"/>
    <property type="match status" value="2"/>
</dbReference>
<name>A0ABU2S1S0_9ACTN</name>
<keyword evidence="9" id="KW-0812">Transmembrane</keyword>
<evidence type="ECO:0000256" key="8">
    <source>
        <dbReference type="SAM" id="MobiDB-lite"/>
    </source>
</evidence>
<sequence>MRQVTKKGLITVAAAGGLLGLASGSAQAESNAGGAAANSPGVASGNTIQAPVNAPVTLCGNTVNVVGVLNPAFGNNCVVGGGSGGGPGGPGGGGGAEASGTAAGSPGVASGNNIQAPVNAPVTACGNSVSVVGVLNPVFGNGCAVDAEAPAPPAPPAPPVSPEAPEEPTDPAPPAEPVDEEPAPLPADPAPEAVPVSDAQDPAGELAATGGGLPVAGVLPLGAGLLFGGVVLYRRGRLARQG</sequence>
<evidence type="ECO:0000256" key="5">
    <source>
        <dbReference type="ARBA" id="ARBA00022889"/>
    </source>
</evidence>
<dbReference type="Proteomes" id="UP001183615">
    <property type="component" value="Unassembled WGS sequence"/>
</dbReference>